<dbReference type="PANTHER" id="PTHR34677:SF3">
    <property type="entry name" value="BACTERIAL IG-LIKE DOMAIN-CONTAINING PROTEIN"/>
    <property type="match status" value="1"/>
</dbReference>
<dbReference type="EMBL" id="MCBT01000018">
    <property type="protein sequence ID" value="OEG74517.1"/>
    <property type="molecule type" value="Genomic_DNA"/>
</dbReference>
<evidence type="ECO:0000313" key="2">
    <source>
        <dbReference type="EMBL" id="OEG74517.1"/>
    </source>
</evidence>
<dbReference type="InterPro" id="IPR044048">
    <property type="entry name" value="Big_12"/>
</dbReference>
<gene>
    <name evidence="2" type="ORF">BEL05_18955</name>
</gene>
<proteinExistence type="predicted"/>
<feature type="domain" description="Dystroglycan-type cadherin-like" evidence="1">
    <location>
        <begin position="1230"/>
        <end position="1323"/>
    </location>
</feature>
<dbReference type="SUPFAM" id="SSF69318">
    <property type="entry name" value="Integrin alpha N-terminal domain"/>
    <property type="match status" value="2"/>
</dbReference>
<dbReference type="Pfam" id="PF01345">
    <property type="entry name" value="DUF11"/>
    <property type="match status" value="1"/>
</dbReference>
<dbReference type="InterPro" id="IPR001434">
    <property type="entry name" value="OmcB-like_DUF11"/>
</dbReference>
<dbReference type="InterPro" id="IPR006644">
    <property type="entry name" value="Cadg"/>
</dbReference>
<dbReference type="GO" id="GO:0005509">
    <property type="term" value="F:calcium ion binding"/>
    <property type="evidence" value="ECO:0007669"/>
    <property type="project" value="InterPro"/>
</dbReference>
<dbReference type="OrthoDB" id="6272617at2"/>
<dbReference type="SMART" id="SM00736">
    <property type="entry name" value="CADG"/>
    <property type="match status" value="6"/>
</dbReference>
<comment type="caution">
    <text evidence="2">The sequence shown here is derived from an EMBL/GenBank/DDBJ whole genome shotgun (WGS) entry which is preliminary data.</text>
</comment>
<feature type="domain" description="Dystroglycan-type cadherin-like" evidence="1">
    <location>
        <begin position="1697"/>
        <end position="1788"/>
    </location>
</feature>
<dbReference type="FunFam" id="2.60.40.10:FF:002543">
    <property type="match status" value="5"/>
</dbReference>
<feature type="domain" description="Dystroglycan-type cadherin-like" evidence="1">
    <location>
        <begin position="1324"/>
        <end position="1416"/>
    </location>
</feature>
<dbReference type="InterPro" id="IPR028994">
    <property type="entry name" value="Integrin_alpha_N"/>
</dbReference>
<dbReference type="InterPro" id="IPR013783">
    <property type="entry name" value="Ig-like_fold"/>
</dbReference>
<evidence type="ECO:0000259" key="1">
    <source>
        <dbReference type="SMART" id="SM00736"/>
    </source>
</evidence>
<name>A0A1E5IVM9_SHECO</name>
<evidence type="ECO:0000313" key="3">
    <source>
        <dbReference type="Proteomes" id="UP000095230"/>
    </source>
</evidence>
<sequence length="2421" mass="246421">MAAIVEIFHHRPFTVQFHSLLLALLTTFGVVAAENDLSLSGALSSSTVAVGNTSTLTYTLSNSSSTESAANIDFVINLPIGVVVAAQTNELMTCTTGGYSLVAGGATITATGYQLGQSQSCKLRFNVTASGSGPQNITSTGLTSSIGNGLDSSTTLNASSTNVSAVLSFSPASVSVGNISTLNLALSNPDGESFAYGFSGKVNLPTGLTIAPVANFTTDCGDYMTLTETSGASSVTLSSISFNNSLYAFLDTGPTTCNVSVDVIADIAGELETYTNGMVYQNFANSIGQASGLLSVQRQFVNMALDPLTVLPGQTANLNVSLTNFDRSNNATNISFTDDLDAALAGLVATGLPLTDVCGAGSSITGTSVLSLNSGVLGAGDSCSFSVPVTIPLGAALGTYSNTVTSISSSLNGAYADVTNTFNVSNAPTLSLTVVETGLTAGDAMTLRYTLTNVDAANAITDLSVSTLVGDASVAAITTLPGSNFCNGSGSSATSVSSDLFSIDLSSLALAAGASCTFDAQLQLNAGLNSGSYSFTAKQIVSTINGDSVSSQNPSASATITVDAAPSLSFAFRDDVMLPGTAGFIDFELLHHANSSADATATGFSVDLEAGLTGLVATSLPITDACGVGSTVTGTSVVTLSGATVNLGESCTFSVPVQLPLGTVGSNFNFSSSDVTATVNGNAVTKSGGAASLAISGLTFTKSFGDDSILVGSGGTSVSLTYLLTNEAGAGDATAGFFTDSFSGFISGTTITSLDQTGFCGAGSSTTGTGGNVLVASGIELANGQQCTLTVTLNIPSSVSPGNYHSNSSGLSATVGGIGATINPAVARLAINELTVVTSVDVSSPTSETTINMSIEFSDVVTGFNQSLINVVNGTLANFAGSGASYAVEVTPSADGDVTIQIAAGVVVSASDATVSNKAATDIVVNYQTVPLVPTPSLSISGPSSSLVSSGPVTYTVNYVDVEQVDLTDAKVVLNKTGSANADITVIDGDLSTAIISLDNLVGDGSLGVSIVVGTARYSTNLAPAAGPSSVFVVDTHQPTTTLTTAAVNQTGDFTLNIAFEENVTGFEIGDIAVTNATLSDFQSSDAKNYSVLVSASGETSISLSVPDGAAADSAGNANSVSNLLSITYDDVAPSVSISGPTGTVIAGFTATIDFTEVVTGFDIGDIQATNATLSGFTNVDGKQFTVAVTPLAQASVVLAIDANVAMDALTNNNTAANSYSVIYDFNDAPTISGVPATSVNEDSPYSFLPAANDADLGDSLSFTIVNKPIWASFDSATGLLSGVPTNDHVGATADIIITVSDGALSSSLSTFSLTVVNTNDAPTISGMPATSVNEDSAYSFTPTAADVDSGDSLSFVISNMPTWASFNGATGQLIGTPTNDDVGITSGIVIGVSDGTVTTNLAAFGLTVINTNDAPTISGAPATSVNEDSAYSFTPTAADVDSGDNLSFVIANKPTWASFNSATGQLSGTPTNDDVGSTSGIVIGVNDGTLTTNLAAFSLTVVNTNDAPTISGTPATSVNEDSAYSFTPTAADVDSGDSLSFVISNMPTWASFNGATGQLIGTPTNDDVGITSGIVIGVSDGTVTTNLTAFAITVVNSNDAPVIGGTPNVSVDEDTLYSFTPTVTEDDSTDTLSFIIANKPAWAQFSVTDGTLTGTPTNDDVGVTTNVLISVSDGTIQVDLPAFDIEVVNVNDAPIFESEPIIAASVLAPYQYDVMVSDVDVGDSLNVSLVSAPEWLSLNSANQLVGTPPVEAADTSELVELSVTDSIVDTPVLQSFTIDISQPTDTELDVNIYFSPAPATVGQSVNLVVDLANQGYTAAKGVKYHITLGSELSLNNLPTECSDLGAGVIDCLFAEDLAIDAKLTRIVDLTVDNVDTGFCSATLTVSGDNLNGAVFDDSASILLANTLSILPGKVLTSVPANLGYAVDMNGDMFSDLLIYLPNEMAVQVMLNDGFGQLIADVKVAVEQGVTALTATDINLDGAVDIITTGGSAQGNRAYLLDSEFALINAEALDDVQADIILIADLDLDGNPEVALAGIYQPQVAIYSGVGTGATSVTLLPIPTTLPSLSAAKGMNKVDEVTKAPLEMATGVTALTAISGNGVTQLLVGVDNQAPVLLTLEDSVWVAKNVPALTQHVQQIISSDVNDDGHIDLLTLEDDGWHLIINALTGEFVESKVVFPQAENIIVTDLEADGVAEILLVMPHGVSIWHYYDVDDIRPDEYVIDTKALGTVALVDFNNDGLLDIVTFDNQDGVAVWYVSAGGGVGPQDVDLSLFSSGPSFPKYGEPTSMVWSVFNRGDATATEVVYSVTLDSALLPTQLPGNCSLDALVVSCRLGELAVGETAEVMLWVIPEKAHEFTLSGMVTSSEHDTDDSNNHRDVSFTVLAPNAPESDAGSVPLWAVLLLLLCALASVNRPRGSHL</sequence>
<feature type="domain" description="Dystroglycan-type cadherin-like" evidence="1">
    <location>
        <begin position="1417"/>
        <end position="1509"/>
    </location>
</feature>
<dbReference type="Pfam" id="PF19078">
    <property type="entry name" value="Big_12"/>
    <property type="match status" value="3"/>
</dbReference>
<feature type="domain" description="Dystroglycan-type cadherin-like" evidence="1">
    <location>
        <begin position="1510"/>
        <end position="1602"/>
    </location>
</feature>
<dbReference type="Pfam" id="PF05345">
    <property type="entry name" value="He_PIG"/>
    <property type="match status" value="6"/>
</dbReference>
<dbReference type="Pfam" id="PF25564">
    <property type="entry name" value="DUF7933"/>
    <property type="match status" value="5"/>
</dbReference>
<dbReference type="PANTHER" id="PTHR34677">
    <property type="match status" value="1"/>
</dbReference>
<dbReference type="STRING" id="23.BEL05_18955"/>
<feature type="domain" description="Dystroglycan-type cadherin-like" evidence="1">
    <location>
        <begin position="1603"/>
        <end position="1695"/>
    </location>
</feature>
<protein>
    <recommendedName>
        <fullName evidence="1">Dystroglycan-type cadherin-like domain-containing protein</fullName>
    </recommendedName>
</protein>
<reference evidence="2 3" key="1">
    <citation type="submission" date="2016-07" db="EMBL/GenBank/DDBJ databases">
        <title>Whole-genome of two Shewanella species isolated from a digestive organ of sea cucumber Apostichopus japonicus Selenka 1867.</title>
        <authorList>
            <person name="Hong H.-H."/>
            <person name="Choi H."/>
            <person name="Cheon S."/>
            <person name="Oh J.-S."/>
            <person name="Lee H.-G."/>
            <person name="Park C."/>
        </authorList>
    </citation>
    <scope>NUCLEOTIDE SEQUENCE [LARGE SCALE GENOMIC DNA]</scope>
    <source>
        <strain evidence="2 3">CSB03KR</strain>
    </source>
</reference>
<dbReference type="GO" id="GO:0016020">
    <property type="term" value="C:membrane"/>
    <property type="evidence" value="ECO:0007669"/>
    <property type="project" value="InterPro"/>
</dbReference>
<dbReference type="Gene3D" id="2.60.40.10">
    <property type="entry name" value="Immunoglobulins"/>
    <property type="match status" value="7"/>
</dbReference>
<organism evidence="2 3">
    <name type="scientific">Shewanella colwelliana</name>
    <name type="common">Alteromonas colwelliana</name>
    <dbReference type="NCBI Taxonomy" id="23"/>
    <lineage>
        <taxon>Bacteria</taxon>
        <taxon>Pseudomonadati</taxon>
        <taxon>Pseudomonadota</taxon>
        <taxon>Gammaproteobacteria</taxon>
        <taxon>Alteromonadales</taxon>
        <taxon>Shewanellaceae</taxon>
        <taxon>Shewanella</taxon>
    </lineage>
</organism>
<dbReference type="InterPro" id="IPR057693">
    <property type="entry name" value="DUF7933"/>
</dbReference>
<dbReference type="RefSeq" id="WP_069670716.1">
    <property type="nucleotide sequence ID" value="NZ_MCBT01000018.1"/>
</dbReference>
<dbReference type="InterPro" id="IPR015919">
    <property type="entry name" value="Cadherin-like_sf"/>
</dbReference>
<dbReference type="Proteomes" id="UP000095230">
    <property type="component" value="Unassembled WGS sequence"/>
</dbReference>
<dbReference type="SUPFAM" id="SSF49313">
    <property type="entry name" value="Cadherin-like"/>
    <property type="match status" value="6"/>
</dbReference>
<accession>A0A1E5IVM9</accession>